<keyword evidence="1" id="KW-0812">Transmembrane</keyword>
<dbReference type="KEGG" id="epi:Q3V30_22575"/>
<dbReference type="EMBL" id="CP132355">
    <property type="protein sequence ID" value="WLS81251.1"/>
    <property type="molecule type" value="Genomic_DNA"/>
</dbReference>
<gene>
    <name evidence="2" type="ORF">Q3V30_22575</name>
</gene>
<dbReference type="AlphaFoldDB" id="A0AA50DNP6"/>
<dbReference type="RefSeq" id="WP_306213633.1">
    <property type="nucleotide sequence ID" value="NZ_CP132355.1"/>
</dbReference>
<name>A0AA50DNP6_9GAMM</name>
<proteinExistence type="predicted"/>
<dbReference type="Proteomes" id="UP001228139">
    <property type="component" value="Plasmid unnamed2"/>
</dbReference>
<organism evidence="2 3">
    <name type="scientific">Erwinia pyri</name>
    <dbReference type="NCBI Taxonomy" id="3062598"/>
    <lineage>
        <taxon>Bacteria</taxon>
        <taxon>Pseudomonadati</taxon>
        <taxon>Pseudomonadota</taxon>
        <taxon>Gammaproteobacteria</taxon>
        <taxon>Enterobacterales</taxon>
        <taxon>Erwiniaceae</taxon>
        <taxon>Erwinia</taxon>
    </lineage>
</organism>
<evidence type="ECO:0000313" key="2">
    <source>
        <dbReference type="EMBL" id="WLS81251.1"/>
    </source>
</evidence>
<geneLocation type="plasmid" evidence="2 3">
    <name>unnamed2</name>
</geneLocation>
<keyword evidence="2" id="KW-0614">Plasmid</keyword>
<keyword evidence="1" id="KW-0472">Membrane</keyword>
<keyword evidence="1" id="KW-1133">Transmembrane helix</keyword>
<evidence type="ECO:0000313" key="3">
    <source>
        <dbReference type="Proteomes" id="UP001228139"/>
    </source>
</evidence>
<accession>A0AA50DNP6</accession>
<evidence type="ECO:0000256" key="1">
    <source>
        <dbReference type="SAM" id="Phobius"/>
    </source>
</evidence>
<sequence>MDKESLLLVKSIIEANQQENPFKDYLFPVAISFFSAIMGGFIAMRINNKQEVNKSEKEKFNNSMRLMFLVIESLNNLVTIKANYRHIDTGNPYLRFWEFPEILFKASRLTMDLSDFSFIKEVQTCNFSRHEKIKRFIIYRVFRKEVKKPSKLELGKSWRNLSRLSAMISNYNTIIYQIDKRNVMDDEARKKAHDYIKNKQSTNSISFEAVLQSCLSDKEILQLIDLTELTISLVDHVIREMDSFVRAFPDIAESNIDTSKLMSGKNVIRYNNDRQVYTDTLIKTIEPDFQLLSSMFGDDLESIKKRYTLVEWY</sequence>
<feature type="transmembrane region" description="Helical" evidence="1">
    <location>
        <begin position="25"/>
        <end position="44"/>
    </location>
</feature>
<reference evidence="2 3" key="1">
    <citation type="submission" date="2023-07" db="EMBL/GenBank/DDBJ databases">
        <title>Pathogenic bacteria of pear tree diseases.</title>
        <authorList>
            <person name="Zhang Z."/>
            <person name="He L."/>
            <person name="Huang R."/>
        </authorList>
    </citation>
    <scope>NUCLEOTIDE SEQUENCE [LARGE SCALE GENOMIC DNA]</scope>
    <source>
        <strain evidence="2 3">DE2</strain>
        <plasmid evidence="2 3">unnamed2</plasmid>
    </source>
</reference>
<protein>
    <submittedName>
        <fullName evidence="2">Uncharacterized protein</fullName>
    </submittedName>
</protein>
<keyword evidence="3" id="KW-1185">Reference proteome</keyword>